<dbReference type="HOGENOM" id="CLU_1992172_0_0_1"/>
<proteinExistence type="predicted"/>
<name>Q0CRJ1_ASPTN</name>
<organism evidence="3 4">
    <name type="scientific">Aspergillus terreus (strain NIH 2624 / FGSC A1156)</name>
    <dbReference type="NCBI Taxonomy" id="341663"/>
    <lineage>
        <taxon>Eukaryota</taxon>
        <taxon>Fungi</taxon>
        <taxon>Dikarya</taxon>
        <taxon>Ascomycota</taxon>
        <taxon>Pezizomycotina</taxon>
        <taxon>Eurotiomycetes</taxon>
        <taxon>Eurotiomycetidae</taxon>
        <taxon>Eurotiales</taxon>
        <taxon>Aspergillaceae</taxon>
        <taxon>Aspergillus</taxon>
        <taxon>Aspergillus subgen. Circumdati</taxon>
    </lineage>
</organism>
<evidence type="ECO:0000313" key="4">
    <source>
        <dbReference type="Proteomes" id="UP000007963"/>
    </source>
</evidence>
<dbReference type="VEuPathDB" id="FungiDB:ATEG_03693"/>
<accession>Q0CRJ1</accession>
<evidence type="ECO:0000313" key="3">
    <source>
        <dbReference type="EMBL" id="EAU35495.1"/>
    </source>
</evidence>
<reference evidence="4" key="1">
    <citation type="submission" date="2005-09" db="EMBL/GenBank/DDBJ databases">
        <title>Annotation of the Aspergillus terreus NIH2624 genome.</title>
        <authorList>
            <person name="Birren B.W."/>
            <person name="Lander E.S."/>
            <person name="Galagan J.E."/>
            <person name="Nusbaum C."/>
            <person name="Devon K."/>
            <person name="Henn M."/>
            <person name="Ma L.-J."/>
            <person name="Jaffe D.B."/>
            <person name="Butler J."/>
            <person name="Alvarez P."/>
            <person name="Gnerre S."/>
            <person name="Grabherr M."/>
            <person name="Kleber M."/>
            <person name="Mauceli E.W."/>
            <person name="Brockman W."/>
            <person name="Rounsley S."/>
            <person name="Young S.K."/>
            <person name="LaButti K."/>
            <person name="Pushparaj V."/>
            <person name="DeCaprio D."/>
            <person name="Crawford M."/>
            <person name="Koehrsen M."/>
            <person name="Engels R."/>
            <person name="Montgomery P."/>
            <person name="Pearson M."/>
            <person name="Howarth C."/>
            <person name="Larson L."/>
            <person name="Luoma S."/>
            <person name="White J."/>
            <person name="Alvarado L."/>
            <person name="Kodira C.D."/>
            <person name="Zeng Q."/>
            <person name="Oleary S."/>
            <person name="Yandava C."/>
            <person name="Denning D.W."/>
            <person name="Nierman W.C."/>
            <person name="Milne T."/>
            <person name="Madden K."/>
        </authorList>
    </citation>
    <scope>NUCLEOTIDE SEQUENCE [LARGE SCALE GENOMIC DNA]</scope>
    <source>
        <strain evidence="4">NIH 2624 / FGSC A1156</strain>
    </source>
</reference>
<dbReference type="GeneID" id="4318307"/>
<dbReference type="AlphaFoldDB" id="Q0CRJ1"/>
<dbReference type="EMBL" id="CH476598">
    <property type="protein sequence ID" value="EAU35495.1"/>
    <property type="molecule type" value="Genomic_DNA"/>
</dbReference>
<protein>
    <submittedName>
        <fullName evidence="3">Uncharacterized protein</fullName>
    </submittedName>
</protein>
<dbReference type="Proteomes" id="UP000007963">
    <property type="component" value="Unassembled WGS sequence"/>
</dbReference>
<evidence type="ECO:0000256" key="2">
    <source>
        <dbReference type="SAM" id="SignalP"/>
    </source>
</evidence>
<feature type="signal peptide" evidence="2">
    <location>
        <begin position="1"/>
        <end position="20"/>
    </location>
</feature>
<feature type="compositionally biased region" description="Low complexity" evidence="1">
    <location>
        <begin position="62"/>
        <end position="72"/>
    </location>
</feature>
<evidence type="ECO:0000256" key="1">
    <source>
        <dbReference type="SAM" id="MobiDB-lite"/>
    </source>
</evidence>
<feature type="region of interest" description="Disordered" evidence="1">
    <location>
        <begin position="20"/>
        <end position="125"/>
    </location>
</feature>
<gene>
    <name evidence="3" type="ORF">ATEG_03693</name>
</gene>
<feature type="chain" id="PRO_5004170445" evidence="2">
    <location>
        <begin position="21"/>
        <end position="125"/>
    </location>
</feature>
<sequence>MRYTAVLSFLLVGLSPLSHAAPSRADARSMRPAGQAVKMDERHLPWMGDDEGEEGPEGPGIGRLLPLLPLLGGEEEDDNNNSTGITHWPFPGDEDQEDGDLLSGKRHFPWMGDDEETGPGNENGM</sequence>
<dbReference type="OrthoDB" id="10342505at2759"/>
<dbReference type="RefSeq" id="XP_001212871.1">
    <property type="nucleotide sequence ID" value="XM_001212871.1"/>
</dbReference>
<keyword evidence="2" id="KW-0732">Signal</keyword>